<feature type="domain" description="Signal transduction histidine kinase internal region" evidence="3">
    <location>
        <begin position="188"/>
        <end position="258"/>
    </location>
</feature>
<evidence type="ECO:0000256" key="2">
    <source>
        <dbReference type="SAM" id="Phobius"/>
    </source>
</evidence>
<keyword evidence="2" id="KW-1133">Transmembrane helix</keyword>
<dbReference type="GO" id="GO:0016020">
    <property type="term" value="C:membrane"/>
    <property type="evidence" value="ECO:0007669"/>
    <property type="project" value="InterPro"/>
</dbReference>
<dbReference type="InterPro" id="IPR050640">
    <property type="entry name" value="Bact_2-comp_sensor_kinase"/>
</dbReference>
<protein>
    <submittedName>
        <fullName evidence="4">Histidine kinase</fullName>
    </submittedName>
</protein>
<feature type="coiled-coil region" evidence="1">
    <location>
        <begin position="163"/>
        <end position="190"/>
    </location>
</feature>
<keyword evidence="4" id="KW-0418">Kinase</keyword>
<feature type="transmembrane region" description="Helical" evidence="2">
    <location>
        <begin position="138"/>
        <end position="161"/>
    </location>
</feature>
<evidence type="ECO:0000259" key="3">
    <source>
        <dbReference type="Pfam" id="PF06580"/>
    </source>
</evidence>
<keyword evidence="2" id="KW-0472">Membrane</keyword>
<feature type="transmembrane region" description="Helical" evidence="2">
    <location>
        <begin position="79"/>
        <end position="98"/>
    </location>
</feature>
<dbReference type="InterPro" id="IPR010559">
    <property type="entry name" value="Sig_transdc_His_kin_internal"/>
</dbReference>
<dbReference type="Proteomes" id="UP000295357">
    <property type="component" value="Unassembled WGS sequence"/>
</dbReference>
<evidence type="ECO:0000256" key="1">
    <source>
        <dbReference type="SAM" id="Coils"/>
    </source>
</evidence>
<dbReference type="EMBL" id="SNXE01000001">
    <property type="protein sequence ID" value="TDP13329.1"/>
    <property type="molecule type" value="Genomic_DNA"/>
</dbReference>
<keyword evidence="1" id="KW-0175">Coiled coil</keyword>
<name>A0A4R6NBZ7_9BURK</name>
<dbReference type="AlphaFoldDB" id="A0A4R6NBZ7"/>
<gene>
    <name evidence="4" type="ORF">DFR39_101804</name>
</gene>
<dbReference type="Pfam" id="PF06580">
    <property type="entry name" value="His_kinase"/>
    <property type="match status" value="1"/>
</dbReference>
<organism evidence="4 5">
    <name type="scientific">Roseateles asaccharophilus</name>
    <dbReference type="NCBI Taxonomy" id="582607"/>
    <lineage>
        <taxon>Bacteria</taxon>
        <taxon>Pseudomonadati</taxon>
        <taxon>Pseudomonadota</taxon>
        <taxon>Betaproteobacteria</taxon>
        <taxon>Burkholderiales</taxon>
        <taxon>Sphaerotilaceae</taxon>
        <taxon>Roseateles</taxon>
    </lineage>
</organism>
<keyword evidence="4" id="KW-0808">Transferase</keyword>
<keyword evidence="5" id="KW-1185">Reference proteome</keyword>
<keyword evidence="2" id="KW-0812">Transmembrane</keyword>
<sequence length="270" mass="30390">MDLVLCSVTRLRVMHPSSDTGKAILHWSQWLWPGPRRVFSAQEMARAGAQPWPKAINHYVLANVITLLAINYAEIPSGLAPGLAAGALLLTLLSLWVAQQLWAQPTRLRLNLYTLAAGLGLVGCALGLRWLLGREAAQVHLLSYAAIVLVSCSAWWMLSLMRVQQIEARLRELDDQAQQARLARRLATAQIQPHFLFNTLASLQHWVDTRDPRAGSTLRAFTQYLRATLPMFERESHSLAQELQIVRSYLEIMQARLGGAWCGPCRRRQR</sequence>
<evidence type="ECO:0000313" key="4">
    <source>
        <dbReference type="EMBL" id="TDP13329.1"/>
    </source>
</evidence>
<reference evidence="4 5" key="1">
    <citation type="submission" date="2019-03" db="EMBL/GenBank/DDBJ databases">
        <title>Genomic Encyclopedia of Type Strains, Phase IV (KMG-IV): sequencing the most valuable type-strain genomes for metagenomic binning, comparative biology and taxonomic classification.</title>
        <authorList>
            <person name="Goeker M."/>
        </authorList>
    </citation>
    <scope>NUCLEOTIDE SEQUENCE [LARGE SCALE GENOMIC DNA]</scope>
    <source>
        <strain evidence="4 5">DSM 25082</strain>
    </source>
</reference>
<accession>A0A4R6NBZ7</accession>
<proteinExistence type="predicted"/>
<dbReference type="PANTHER" id="PTHR34220">
    <property type="entry name" value="SENSOR HISTIDINE KINASE YPDA"/>
    <property type="match status" value="1"/>
</dbReference>
<feature type="transmembrane region" description="Helical" evidence="2">
    <location>
        <begin position="110"/>
        <end position="132"/>
    </location>
</feature>
<dbReference type="GO" id="GO:0000155">
    <property type="term" value="F:phosphorelay sensor kinase activity"/>
    <property type="evidence" value="ECO:0007669"/>
    <property type="project" value="InterPro"/>
</dbReference>
<comment type="caution">
    <text evidence="4">The sequence shown here is derived from an EMBL/GenBank/DDBJ whole genome shotgun (WGS) entry which is preliminary data.</text>
</comment>
<evidence type="ECO:0000313" key="5">
    <source>
        <dbReference type="Proteomes" id="UP000295357"/>
    </source>
</evidence>
<dbReference type="PANTHER" id="PTHR34220:SF9">
    <property type="entry name" value="SIGNAL TRANSDUCTION HISTIDINE KINASE INTERNAL REGION DOMAIN-CONTAINING PROTEIN"/>
    <property type="match status" value="1"/>
</dbReference>